<dbReference type="Proteomes" id="UP000325577">
    <property type="component" value="Linkage Group LG0"/>
</dbReference>
<keyword evidence="2" id="KW-1185">Reference proteome</keyword>
<sequence>MICPILRCHWLIKASWSTFGIVKPNVPITLQNKDNIPLGDIAKESEEIGLPPPIVKRLQERKKTAGRSSSAEGVQLVASAKRVKTSSCFHEALVETTRLSHEVLTEAVMIGTASAVAATLLVFPTRTSQGKVGEDIVPDDNVFSEQAVPANISAAPTHVDDA</sequence>
<name>A0A5J5C496_9ASTE</name>
<gene>
    <name evidence="1" type="ORF">F0562_001674</name>
</gene>
<evidence type="ECO:0000313" key="1">
    <source>
        <dbReference type="EMBL" id="KAA8549969.1"/>
    </source>
</evidence>
<proteinExistence type="predicted"/>
<dbReference type="EMBL" id="CM018031">
    <property type="protein sequence ID" value="KAA8549969.1"/>
    <property type="molecule type" value="Genomic_DNA"/>
</dbReference>
<protein>
    <submittedName>
        <fullName evidence="1">Uncharacterized protein</fullName>
    </submittedName>
</protein>
<evidence type="ECO:0000313" key="2">
    <source>
        <dbReference type="Proteomes" id="UP000325577"/>
    </source>
</evidence>
<accession>A0A5J5C496</accession>
<reference evidence="1 2" key="1">
    <citation type="submission" date="2019-09" db="EMBL/GenBank/DDBJ databases">
        <title>A chromosome-level genome assembly of the Chinese tupelo Nyssa sinensis.</title>
        <authorList>
            <person name="Yang X."/>
            <person name="Kang M."/>
            <person name="Yang Y."/>
            <person name="Xiong H."/>
            <person name="Wang M."/>
            <person name="Zhang Z."/>
            <person name="Wang Z."/>
            <person name="Wu H."/>
            <person name="Ma T."/>
            <person name="Liu J."/>
            <person name="Xi Z."/>
        </authorList>
    </citation>
    <scope>NUCLEOTIDE SEQUENCE [LARGE SCALE GENOMIC DNA]</scope>
    <source>
        <strain evidence="1">J267</strain>
        <tissue evidence="1">Leaf</tissue>
    </source>
</reference>
<organism evidence="1 2">
    <name type="scientific">Nyssa sinensis</name>
    <dbReference type="NCBI Taxonomy" id="561372"/>
    <lineage>
        <taxon>Eukaryota</taxon>
        <taxon>Viridiplantae</taxon>
        <taxon>Streptophyta</taxon>
        <taxon>Embryophyta</taxon>
        <taxon>Tracheophyta</taxon>
        <taxon>Spermatophyta</taxon>
        <taxon>Magnoliopsida</taxon>
        <taxon>eudicotyledons</taxon>
        <taxon>Gunneridae</taxon>
        <taxon>Pentapetalae</taxon>
        <taxon>asterids</taxon>
        <taxon>Cornales</taxon>
        <taxon>Nyssaceae</taxon>
        <taxon>Nyssa</taxon>
    </lineage>
</organism>
<dbReference type="AlphaFoldDB" id="A0A5J5C496"/>